<dbReference type="FunFam" id="3.40.309.10:FF:000002">
    <property type="entry name" value="Methylmalonate-semialdehyde dehydrogenase (Acylating)"/>
    <property type="match status" value="1"/>
</dbReference>
<keyword evidence="6" id="KW-1185">Reference proteome</keyword>
<dbReference type="PANTHER" id="PTHR43866:SF4">
    <property type="entry name" value="MALONATE-SEMIALDEHYDE DEHYDROGENASE"/>
    <property type="match status" value="1"/>
</dbReference>
<dbReference type="FunFam" id="3.40.605.10:FF:000003">
    <property type="entry name" value="Methylmalonate-semialdehyde dehydrogenase [acylating]"/>
    <property type="match status" value="1"/>
</dbReference>
<dbReference type="Proteomes" id="UP000593758">
    <property type="component" value="Chromosome"/>
</dbReference>
<evidence type="ECO:0000259" key="4">
    <source>
        <dbReference type="Pfam" id="PF00171"/>
    </source>
</evidence>
<accession>A0A7M1SVY8</accession>
<dbReference type="Gene3D" id="3.40.605.10">
    <property type="entry name" value="Aldehyde Dehydrogenase, Chain A, domain 1"/>
    <property type="match status" value="1"/>
</dbReference>
<evidence type="ECO:0000256" key="3">
    <source>
        <dbReference type="ARBA" id="ARBA00023027"/>
    </source>
</evidence>
<dbReference type="GO" id="GO:0006210">
    <property type="term" value="P:thymine catabolic process"/>
    <property type="evidence" value="ECO:0007669"/>
    <property type="project" value="TreeGrafter"/>
</dbReference>
<dbReference type="InterPro" id="IPR015590">
    <property type="entry name" value="Aldehyde_DH_dom"/>
</dbReference>
<reference evidence="5 6" key="1">
    <citation type="submission" date="2020-10" db="EMBL/GenBank/DDBJ databases">
        <title>Haloactinobacterium sp. RN3S43, a bacterium isolated from saline soil.</title>
        <authorList>
            <person name="Sun J.-Q."/>
        </authorList>
    </citation>
    <scope>NUCLEOTIDE SEQUENCE [LARGE SCALE GENOMIC DNA]</scope>
    <source>
        <strain evidence="5 6">RN3S43</strain>
    </source>
</reference>
<organism evidence="5 6">
    <name type="scientific">Ruania alkalisoli</name>
    <dbReference type="NCBI Taxonomy" id="2779775"/>
    <lineage>
        <taxon>Bacteria</taxon>
        <taxon>Bacillati</taxon>
        <taxon>Actinomycetota</taxon>
        <taxon>Actinomycetes</taxon>
        <taxon>Micrococcales</taxon>
        <taxon>Ruaniaceae</taxon>
        <taxon>Ruania</taxon>
    </lineage>
</organism>
<evidence type="ECO:0000313" key="5">
    <source>
        <dbReference type="EMBL" id="QOR71631.1"/>
    </source>
</evidence>
<dbReference type="GO" id="GO:0004491">
    <property type="term" value="F:methylmalonate-semialdehyde dehydrogenase (acylating, NAD) activity"/>
    <property type="evidence" value="ECO:0007669"/>
    <property type="project" value="UniProtKB-EC"/>
</dbReference>
<dbReference type="InterPro" id="IPR010061">
    <property type="entry name" value="MeMal-semiAld_DH"/>
</dbReference>
<dbReference type="RefSeq" id="WP_193498287.1">
    <property type="nucleotide sequence ID" value="NZ_CP063169.1"/>
</dbReference>
<evidence type="ECO:0000256" key="1">
    <source>
        <dbReference type="ARBA" id="ARBA00013048"/>
    </source>
</evidence>
<protein>
    <recommendedName>
        <fullName evidence="1">methylmalonate-semialdehyde dehydrogenase (CoA acylating)</fullName>
        <ecNumber evidence="1">1.2.1.27</ecNumber>
    </recommendedName>
</protein>
<dbReference type="EMBL" id="CP063169">
    <property type="protein sequence ID" value="QOR71631.1"/>
    <property type="molecule type" value="Genomic_DNA"/>
</dbReference>
<sequence>MNRLTQWVDGAATAPDPDAAVRDVLDPATGGAIGQVELADAQTVDRAVTSAHDAWRQWRTASLATRTRVLFSFRNLLLEHRDEIAGLITAENGKELSDAKAEITRGLDVVELACGIGSLLKGERSLSVSTGVDVSSVHQPLGVVGVISPFNFPAMVPLWFVPIAIACGNAVVLKPSEKVPAASMRMAELWQQAGLPDGALTVVNGEQEAVEALIDHDDVASISFVGSTPVARAVYARAAVRGKRVQALGGAKNHLVVLPDADVDLAADAAVSAAFGAAGQRCMAISVAVAVGEVGDRFVEAVAQRARSLRVGDGRRGNDLGPLITREHRDRVASLVEAGVAAGARAVVDGREVNPDGDPDGFWFGPTVLDHVEPAMSAYAEEIFGPVLCVVRAETAQQALDLVNASPYGNGAAVFTRDGSAAAAFERTVEAGMVGVNVPIPVPVAPYSFGGWKDSLFGDSRAYGAEGVRFFTRSKVVTSRWPTSHDAGLELGFPQAD</sequence>
<evidence type="ECO:0000313" key="6">
    <source>
        <dbReference type="Proteomes" id="UP000593758"/>
    </source>
</evidence>
<dbReference type="InterPro" id="IPR016160">
    <property type="entry name" value="Ald_DH_CS_CYS"/>
</dbReference>
<dbReference type="InterPro" id="IPR016163">
    <property type="entry name" value="Ald_DH_C"/>
</dbReference>
<dbReference type="SUPFAM" id="SSF53720">
    <property type="entry name" value="ALDH-like"/>
    <property type="match status" value="1"/>
</dbReference>
<dbReference type="InterPro" id="IPR016161">
    <property type="entry name" value="Ald_DH/histidinol_DH"/>
</dbReference>
<proteinExistence type="predicted"/>
<gene>
    <name evidence="5" type="primary">mmsA</name>
    <name evidence="5" type="ORF">IM660_04910</name>
</gene>
<dbReference type="NCBIfam" id="TIGR01722">
    <property type="entry name" value="MMSDH"/>
    <property type="match status" value="1"/>
</dbReference>
<dbReference type="PANTHER" id="PTHR43866">
    <property type="entry name" value="MALONATE-SEMIALDEHYDE DEHYDROGENASE"/>
    <property type="match status" value="1"/>
</dbReference>
<dbReference type="Gene3D" id="3.40.309.10">
    <property type="entry name" value="Aldehyde Dehydrogenase, Chain A, domain 2"/>
    <property type="match status" value="1"/>
</dbReference>
<dbReference type="GO" id="GO:0006574">
    <property type="term" value="P:L-valine catabolic process"/>
    <property type="evidence" value="ECO:0007669"/>
    <property type="project" value="TreeGrafter"/>
</dbReference>
<dbReference type="Pfam" id="PF00171">
    <property type="entry name" value="Aldedh"/>
    <property type="match status" value="1"/>
</dbReference>
<dbReference type="EC" id="1.2.1.27" evidence="1"/>
<dbReference type="KEGG" id="halt:IM660_04910"/>
<name>A0A7M1SVY8_9MICO</name>
<evidence type="ECO:0000256" key="2">
    <source>
        <dbReference type="ARBA" id="ARBA00023002"/>
    </source>
</evidence>
<feature type="domain" description="Aldehyde dehydrogenase" evidence="4">
    <location>
        <begin position="22"/>
        <end position="477"/>
    </location>
</feature>
<keyword evidence="2 5" id="KW-0560">Oxidoreductase</keyword>
<dbReference type="AlphaFoldDB" id="A0A7M1SVY8"/>
<dbReference type="PROSITE" id="PS00070">
    <property type="entry name" value="ALDEHYDE_DEHYDR_CYS"/>
    <property type="match status" value="1"/>
</dbReference>
<keyword evidence="3" id="KW-0520">NAD</keyword>
<dbReference type="InterPro" id="IPR016162">
    <property type="entry name" value="Ald_DH_N"/>
</dbReference>